<protein>
    <submittedName>
        <fullName evidence="2">Uncharacterized protein</fullName>
    </submittedName>
</protein>
<name>A0A2T5BU00_9RHOB</name>
<organism evidence="2 3">
    <name type="scientific">Rhodovulum imhoffii</name>
    <dbReference type="NCBI Taxonomy" id="365340"/>
    <lineage>
        <taxon>Bacteria</taxon>
        <taxon>Pseudomonadati</taxon>
        <taxon>Pseudomonadota</taxon>
        <taxon>Alphaproteobacteria</taxon>
        <taxon>Rhodobacterales</taxon>
        <taxon>Paracoccaceae</taxon>
        <taxon>Rhodovulum</taxon>
    </lineage>
</organism>
<feature type="region of interest" description="Disordered" evidence="1">
    <location>
        <begin position="333"/>
        <end position="352"/>
    </location>
</feature>
<accession>A0A2T5BU00</accession>
<proteinExistence type="predicted"/>
<evidence type="ECO:0000313" key="2">
    <source>
        <dbReference type="EMBL" id="PTN02942.1"/>
    </source>
</evidence>
<keyword evidence="3" id="KW-1185">Reference proteome</keyword>
<sequence>MGRIRTRLAEEHDRDSLIAFVRDYWSARHVFVDQPEVFDWQYAQRDGRINMILAEEVEDSGTARVLGVLGFIPMGRFDPALGDDDLLLALWKVRDDIAPPGLGLRLLKSVQSLLKPRLIGAIGISDMVGPIYRALGYTLDKLHHAALFDPELATFRIAQGVPGARPAFGPAGGYRLRPFLPADAGAIATLAGAQIPAKSTDYIRERYIDHPWYDYTLRVVERGNIPEALVVWRAVDAEGARLLRIVDMIGAPDWLACAGPLLTRELRAVGAEYIDLMQTGVDKDILDRGGWMSPDDYDGLILPNYFAPFEARNTQIALSWKMFGDSGDKPLRLFRADSDQDRPNQPMQYRSV</sequence>
<dbReference type="OrthoDB" id="5570877at2"/>
<evidence type="ECO:0000256" key="1">
    <source>
        <dbReference type="SAM" id="MobiDB-lite"/>
    </source>
</evidence>
<dbReference type="Proteomes" id="UP000243859">
    <property type="component" value="Unassembled WGS sequence"/>
</dbReference>
<dbReference type="AlphaFoldDB" id="A0A2T5BU00"/>
<reference evidence="2 3" key="1">
    <citation type="submission" date="2018-04" db="EMBL/GenBank/DDBJ databases">
        <title>Genomic Encyclopedia of Archaeal and Bacterial Type Strains, Phase II (KMG-II): from individual species to whole genera.</title>
        <authorList>
            <person name="Goeker M."/>
        </authorList>
    </citation>
    <scope>NUCLEOTIDE SEQUENCE [LARGE SCALE GENOMIC DNA]</scope>
    <source>
        <strain evidence="2 3">DSM 18064</strain>
    </source>
</reference>
<dbReference type="EMBL" id="QAAA01000004">
    <property type="protein sequence ID" value="PTN02942.1"/>
    <property type="molecule type" value="Genomic_DNA"/>
</dbReference>
<dbReference type="RefSeq" id="WP_107891309.1">
    <property type="nucleotide sequence ID" value="NZ_NHSI01000016.1"/>
</dbReference>
<comment type="caution">
    <text evidence="2">The sequence shown here is derived from an EMBL/GenBank/DDBJ whole genome shotgun (WGS) entry which is preliminary data.</text>
</comment>
<evidence type="ECO:0000313" key="3">
    <source>
        <dbReference type="Proteomes" id="UP000243859"/>
    </source>
</evidence>
<feature type="compositionally biased region" description="Basic and acidic residues" evidence="1">
    <location>
        <begin position="333"/>
        <end position="342"/>
    </location>
</feature>
<gene>
    <name evidence="2" type="ORF">C8N32_10453</name>
</gene>
<feature type="compositionally biased region" description="Polar residues" evidence="1">
    <location>
        <begin position="343"/>
        <end position="352"/>
    </location>
</feature>